<dbReference type="InterPro" id="IPR036380">
    <property type="entry name" value="Isochorismatase-like_sf"/>
</dbReference>
<dbReference type="PANTHER" id="PTHR43540">
    <property type="entry name" value="PEROXYUREIDOACRYLATE/UREIDOACRYLATE AMIDOHYDROLASE-RELATED"/>
    <property type="match status" value="1"/>
</dbReference>
<feature type="domain" description="Isochorismatase-like" evidence="2">
    <location>
        <begin position="3"/>
        <end position="143"/>
    </location>
</feature>
<keyword evidence="1" id="KW-0378">Hydrolase</keyword>
<accession>A0A653E5C1</accession>
<reference evidence="3" key="1">
    <citation type="submission" date="2019-02" db="EMBL/GenBank/DDBJ databases">
        <authorList>
            <consortium name="Genoscope - CEA"/>
            <person name="William W."/>
        </authorList>
    </citation>
    <scope>NUCLEOTIDE SEQUENCE [LARGE SCALE GENOMIC DNA]</scope>
    <source>
        <strain evidence="3">YSy11</strain>
    </source>
</reference>
<evidence type="ECO:0000256" key="1">
    <source>
        <dbReference type="ARBA" id="ARBA00022801"/>
    </source>
</evidence>
<dbReference type="GO" id="GO:0016787">
    <property type="term" value="F:hydrolase activity"/>
    <property type="evidence" value="ECO:0007669"/>
    <property type="project" value="UniProtKB-KW"/>
</dbReference>
<evidence type="ECO:0000313" key="3">
    <source>
        <dbReference type="EMBL" id="VEV97930.1"/>
    </source>
</evidence>
<gene>
    <name evidence="3" type="ORF">PMYSY11_2885</name>
</gene>
<dbReference type="Pfam" id="PF00857">
    <property type="entry name" value="Isochorismatase"/>
    <property type="match status" value="1"/>
</dbReference>
<name>A0A653E5C1_9PSED</name>
<evidence type="ECO:0000259" key="2">
    <source>
        <dbReference type="Pfam" id="PF00857"/>
    </source>
</evidence>
<protein>
    <submittedName>
        <fullName evidence="3">Isochorismatase</fullName>
    </submittedName>
</protein>
<dbReference type="SUPFAM" id="SSF52499">
    <property type="entry name" value="Isochorismatase-like hydrolases"/>
    <property type="match status" value="1"/>
</dbReference>
<organism evidence="3">
    <name type="scientific">Pseudomonas marincola</name>
    <dbReference type="NCBI Taxonomy" id="437900"/>
    <lineage>
        <taxon>Bacteria</taxon>
        <taxon>Pseudomonadati</taxon>
        <taxon>Pseudomonadota</taxon>
        <taxon>Gammaproteobacteria</taxon>
        <taxon>Pseudomonadales</taxon>
        <taxon>Pseudomonadaceae</taxon>
        <taxon>Pseudomonas</taxon>
    </lineage>
</organism>
<dbReference type="RefSeq" id="WP_150548621.1">
    <property type="nucleotide sequence ID" value="NZ_JBALXC010000132.1"/>
</dbReference>
<dbReference type="AlphaFoldDB" id="A0A653E5C1"/>
<dbReference type="CDD" id="cd01014">
    <property type="entry name" value="nicotinamidase_related"/>
    <property type="match status" value="1"/>
</dbReference>
<dbReference type="EMBL" id="LR215729">
    <property type="protein sequence ID" value="VEV97930.1"/>
    <property type="molecule type" value="Genomic_DNA"/>
</dbReference>
<dbReference type="InterPro" id="IPR050272">
    <property type="entry name" value="Isochorismatase-like_hydrls"/>
</dbReference>
<proteinExistence type="predicted"/>
<sequence length="185" mass="19635">MGTALLIIDVQQALCTGEYAAFEADRVIAAINQLSAHMHAANQPVVFIQHEEPSGLLQFGSAGWQLAATLATGPNDFRVRKTTPDSFLNTELSALLDAHGIDRLVICGLQSDFCVDTTTRRALALGYNVVLITDAHSTVDNDVLSAAQIIAHHNATLTNISSFGKRAIGITAAQLQLDPATCPAN</sequence>
<dbReference type="InterPro" id="IPR000868">
    <property type="entry name" value="Isochorismatase-like_dom"/>
</dbReference>
<dbReference type="Gene3D" id="3.40.50.850">
    <property type="entry name" value="Isochorismatase-like"/>
    <property type="match status" value="1"/>
</dbReference>